<reference evidence="2" key="2">
    <citation type="journal article" date="2024" name="Environ. Microbiol.">
        <title>Genome analysis and description of Tunturibacter gen. nov. expands the diversity of Terriglobia in tundra soils.</title>
        <authorList>
            <person name="Messyasz A."/>
            <person name="Mannisto M.K."/>
            <person name="Kerkhof L.J."/>
            <person name="Haggblom M.M."/>
        </authorList>
    </citation>
    <scope>NUCLEOTIDE SEQUENCE</scope>
    <source>
        <strain evidence="2">X5P6</strain>
    </source>
</reference>
<dbReference type="EMBL" id="CP132942">
    <property type="protein sequence ID" value="XCB32410.1"/>
    <property type="molecule type" value="Genomic_DNA"/>
</dbReference>
<keyword evidence="1" id="KW-0732">Signal</keyword>
<sequence>MRFVLLLLSLVLAATQATSHAYAQWDIEESHTTASLRGIHNVGGGVAWASGTDGTVLRTEDGGYLWQTCTIPPGAEKLDFRGVQAFDENTAIVMSSGPGDQSRLYKTTDGCQTWKLLFTNPDKEGFWDALQFIDRQEGFVLGDPVSIKGVQALNAFAFFQTSNGGETWNALHQERRSQHIYPAQTDDAVFAASNSSLLVSFTYPTFVTGGPHPKLIAARPMFWRVLPNISAQDLIKGISRSLPLAVGKAAGGFSIGETHGKFVIVGGDYTKPDSINGTAVFEGADLDFFQAITPPHGYRSSVNYDSTQKLWVTVGPNGTDISTDDGKNWRPLTPASTDPVGADKNWNALSLPFVVGPHGRIGRLRTIDQKSTAINKP</sequence>
<dbReference type="KEGG" id="tpsc:RBB77_18495"/>
<evidence type="ECO:0000313" key="2">
    <source>
        <dbReference type="EMBL" id="XCB32410.1"/>
    </source>
</evidence>
<evidence type="ECO:0000256" key="1">
    <source>
        <dbReference type="SAM" id="SignalP"/>
    </source>
</evidence>
<organism evidence="2">
    <name type="scientific">Tunturiibacter psychrotolerans</name>
    <dbReference type="NCBI Taxonomy" id="3069686"/>
    <lineage>
        <taxon>Bacteria</taxon>
        <taxon>Pseudomonadati</taxon>
        <taxon>Acidobacteriota</taxon>
        <taxon>Terriglobia</taxon>
        <taxon>Terriglobales</taxon>
        <taxon>Acidobacteriaceae</taxon>
        <taxon>Tunturiibacter</taxon>
    </lineage>
</organism>
<gene>
    <name evidence="2" type="ORF">RBB77_18495</name>
</gene>
<dbReference type="PANTHER" id="PTHR47199:SF2">
    <property type="entry name" value="PHOTOSYSTEM II STABILITY_ASSEMBLY FACTOR HCF136, CHLOROPLASTIC"/>
    <property type="match status" value="1"/>
</dbReference>
<dbReference type="Gene3D" id="2.130.10.10">
    <property type="entry name" value="YVTN repeat-like/Quinoprotein amine dehydrogenase"/>
    <property type="match status" value="1"/>
</dbReference>
<feature type="chain" id="PRO_5043336112" description="Photosynthesis system II assembly factor Ycf48/Hcf136-like domain-containing protein" evidence="1">
    <location>
        <begin position="24"/>
        <end position="377"/>
    </location>
</feature>
<proteinExistence type="predicted"/>
<evidence type="ECO:0008006" key="3">
    <source>
        <dbReference type="Google" id="ProtNLM"/>
    </source>
</evidence>
<dbReference type="PANTHER" id="PTHR47199">
    <property type="entry name" value="PHOTOSYSTEM II STABILITY/ASSEMBLY FACTOR HCF136, CHLOROPLASTIC"/>
    <property type="match status" value="1"/>
</dbReference>
<accession>A0AAU7ZMH9</accession>
<dbReference type="InterPro" id="IPR015943">
    <property type="entry name" value="WD40/YVTN_repeat-like_dom_sf"/>
</dbReference>
<dbReference type="SUPFAM" id="SSF110296">
    <property type="entry name" value="Oligoxyloglucan reducing end-specific cellobiohydrolase"/>
    <property type="match status" value="1"/>
</dbReference>
<dbReference type="RefSeq" id="WP_353063256.1">
    <property type="nucleotide sequence ID" value="NZ_CP132942.1"/>
</dbReference>
<reference evidence="2" key="1">
    <citation type="submission" date="2023-08" db="EMBL/GenBank/DDBJ databases">
        <authorList>
            <person name="Messyasz A."/>
            <person name="Mannisto M.K."/>
            <person name="Kerkhof L.J."/>
            <person name="Haggblom M."/>
        </authorList>
    </citation>
    <scope>NUCLEOTIDE SEQUENCE</scope>
    <source>
        <strain evidence="2">X5P6</strain>
    </source>
</reference>
<name>A0AAU7ZMH9_9BACT</name>
<protein>
    <recommendedName>
        <fullName evidence="3">Photosynthesis system II assembly factor Ycf48/Hcf136-like domain-containing protein</fullName>
    </recommendedName>
</protein>
<feature type="signal peptide" evidence="1">
    <location>
        <begin position="1"/>
        <end position="23"/>
    </location>
</feature>
<dbReference type="AlphaFoldDB" id="A0AAU7ZMH9"/>